<evidence type="ECO:0000256" key="2">
    <source>
        <dbReference type="ARBA" id="ARBA00004887"/>
    </source>
</evidence>
<evidence type="ECO:0000256" key="1">
    <source>
        <dbReference type="ARBA" id="ARBA00002803"/>
    </source>
</evidence>
<sequence length="200" mass="22075">NEGAALTVNGGESFEGFKAGESIAVNGVCLTVRDSTEETFTVDLSTETLNRTNFKNIKAQTRVNLERSLTPSDKISGHFVSGHVDCVASITSLEHKSGEILFQFEHPIEYAPYIIEKGSVAIDGISLTAFSCEKNRFCVSIIPFTFTHTNLMIKKMGDAVNIECDMIGKYIYKACADILLSDECDKKLSLDMLRRQGFLK</sequence>
<dbReference type="CDD" id="cd00402">
    <property type="entry name" value="Riboflavin_synthase_like"/>
    <property type="match status" value="1"/>
</dbReference>
<keyword evidence="6" id="KW-0808">Transferase</keyword>
<keyword evidence="7" id="KW-0677">Repeat</keyword>
<dbReference type="SUPFAM" id="SSF63380">
    <property type="entry name" value="Riboflavin synthase domain-like"/>
    <property type="match status" value="2"/>
</dbReference>
<dbReference type="FunFam" id="2.40.30.20:FF:000004">
    <property type="entry name" value="Riboflavin synthase, alpha subunit"/>
    <property type="match status" value="1"/>
</dbReference>
<comment type="function">
    <text evidence="1">Catalyzes the dismutation of two molecules of 6,7-dimethyl-8-ribityllumazine, resulting in the formation of riboflavin and 5-amino-6-(D-ribitylamino)uracil.</text>
</comment>
<dbReference type="PROSITE" id="PS51177">
    <property type="entry name" value="LUMAZINE_BIND"/>
    <property type="match status" value="2"/>
</dbReference>
<dbReference type="PANTHER" id="PTHR21098:SF0">
    <property type="entry name" value="RIBOFLAVIN SYNTHASE"/>
    <property type="match status" value="1"/>
</dbReference>
<feature type="domain" description="Lumazine-binding" evidence="8">
    <location>
        <begin position="79"/>
        <end position="175"/>
    </location>
</feature>
<dbReference type="InterPro" id="IPR026017">
    <property type="entry name" value="Lumazine-bd_dom"/>
</dbReference>
<name>A0A383F342_9ZZZZ</name>
<dbReference type="Gene3D" id="2.40.30.20">
    <property type="match status" value="2"/>
</dbReference>
<evidence type="ECO:0000256" key="3">
    <source>
        <dbReference type="ARBA" id="ARBA00012827"/>
    </source>
</evidence>
<comment type="pathway">
    <text evidence="2">Cofactor biosynthesis; riboflavin biosynthesis; riboflavin from 2-hydroxy-3-oxobutyl phosphate and 5-amino-6-(D-ribitylamino)uracil: step 2/2.</text>
</comment>
<dbReference type="AlphaFoldDB" id="A0A383F342"/>
<dbReference type="PIRSF" id="PIRSF000498">
    <property type="entry name" value="Riboflavin_syn_A"/>
    <property type="match status" value="1"/>
</dbReference>
<dbReference type="EMBL" id="UINC01231119">
    <property type="protein sequence ID" value="SVE63526.1"/>
    <property type="molecule type" value="Genomic_DNA"/>
</dbReference>
<dbReference type="NCBIfam" id="TIGR00187">
    <property type="entry name" value="ribE"/>
    <property type="match status" value="1"/>
</dbReference>
<proteinExistence type="predicted"/>
<evidence type="ECO:0000256" key="5">
    <source>
        <dbReference type="ARBA" id="ARBA00022619"/>
    </source>
</evidence>
<dbReference type="Pfam" id="PF00677">
    <property type="entry name" value="Lum_binding"/>
    <property type="match status" value="2"/>
</dbReference>
<evidence type="ECO:0000256" key="7">
    <source>
        <dbReference type="ARBA" id="ARBA00022737"/>
    </source>
</evidence>
<evidence type="ECO:0000259" key="8">
    <source>
        <dbReference type="PROSITE" id="PS51177"/>
    </source>
</evidence>
<dbReference type="PANTHER" id="PTHR21098">
    <property type="entry name" value="RIBOFLAVIN SYNTHASE ALPHA CHAIN"/>
    <property type="match status" value="1"/>
</dbReference>
<dbReference type="InterPro" id="IPR001783">
    <property type="entry name" value="Lumazine-bd"/>
</dbReference>
<protein>
    <recommendedName>
        <fullName evidence="4">Riboflavin synthase</fullName>
        <ecNumber evidence="3">2.5.1.9</ecNumber>
    </recommendedName>
</protein>
<dbReference type="GO" id="GO:0004746">
    <property type="term" value="F:riboflavin synthase activity"/>
    <property type="evidence" value="ECO:0007669"/>
    <property type="project" value="UniProtKB-EC"/>
</dbReference>
<dbReference type="InterPro" id="IPR017938">
    <property type="entry name" value="Riboflavin_synthase-like_b-brl"/>
</dbReference>
<gene>
    <name evidence="9" type="ORF">METZ01_LOCUS516380</name>
</gene>
<keyword evidence="5" id="KW-0686">Riboflavin biosynthesis</keyword>
<reference evidence="9" key="1">
    <citation type="submission" date="2018-05" db="EMBL/GenBank/DDBJ databases">
        <authorList>
            <person name="Lanie J.A."/>
            <person name="Ng W.-L."/>
            <person name="Kazmierczak K.M."/>
            <person name="Andrzejewski T.M."/>
            <person name="Davidsen T.M."/>
            <person name="Wayne K.J."/>
            <person name="Tettelin H."/>
            <person name="Glass J.I."/>
            <person name="Rusch D."/>
            <person name="Podicherti R."/>
            <person name="Tsui H.-C.T."/>
            <person name="Winkler M.E."/>
        </authorList>
    </citation>
    <scope>NUCLEOTIDE SEQUENCE</scope>
</reference>
<organism evidence="9">
    <name type="scientific">marine metagenome</name>
    <dbReference type="NCBI Taxonomy" id="408172"/>
    <lineage>
        <taxon>unclassified sequences</taxon>
        <taxon>metagenomes</taxon>
        <taxon>ecological metagenomes</taxon>
    </lineage>
</organism>
<dbReference type="NCBIfam" id="NF006767">
    <property type="entry name" value="PRK09289.1"/>
    <property type="match status" value="1"/>
</dbReference>
<feature type="non-terminal residue" evidence="9">
    <location>
        <position position="1"/>
    </location>
</feature>
<dbReference type="GO" id="GO:0009231">
    <property type="term" value="P:riboflavin biosynthetic process"/>
    <property type="evidence" value="ECO:0007669"/>
    <property type="project" value="UniProtKB-KW"/>
</dbReference>
<dbReference type="InterPro" id="IPR023366">
    <property type="entry name" value="ATP_synth_asu-like_sf"/>
</dbReference>
<dbReference type="EC" id="2.5.1.9" evidence="3"/>
<feature type="domain" description="Lumazine-binding" evidence="8">
    <location>
        <begin position="1"/>
        <end position="78"/>
    </location>
</feature>
<evidence type="ECO:0000256" key="4">
    <source>
        <dbReference type="ARBA" id="ARBA00013950"/>
    </source>
</evidence>
<evidence type="ECO:0000256" key="6">
    <source>
        <dbReference type="ARBA" id="ARBA00022679"/>
    </source>
</evidence>
<evidence type="ECO:0000313" key="9">
    <source>
        <dbReference type="EMBL" id="SVE63526.1"/>
    </source>
</evidence>
<accession>A0A383F342</accession>